<protein>
    <submittedName>
        <fullName evidence="1">GatB/YqeY domain-containing protein</fullName>
    </submittedName>
</protein>
<reference evidence="1 2" key="1">
    <citation type="journal article" date="2019" name="Int. J. Syst. Evol. Microbiol.">
        <title>The Global Catalogue of Microorganisms (GCM) 10K type strain sequencing project: providing services to taxonomists for standard genome sequencing and annotation.</title>
        <authorList>
            <consortium name="The Broad Institute Genomics Platform"/>
            <consortium name="The Broad Institute Genome Sequencing Center for Infectious Disease"/>
            <person name="Wu L."/>
            <person name="Ma J."/>
        </authorList>
    </citation>
    <scope>NUCLEOTIDE SEQUENCE [LARGE SCALE GENOMIC DNA]</scope>
    <source>
        <strain evidence="1 2">JCM 16114</strain>
    </source>
</reference>
<dbReference type="Pfam" id="PF09424">
    <property type="entry name" value="YqeY"/>
    <property type="match status" value="1"/>
</dbReference>
<dbReference type="InterPro" id="IPR019004">
    <property type="entry name" value="YqeY/Aim41"/>
</dbReference>
<name>A0ABN3CI89_9ACTN</name>
<dbReference type="PANTHER" id="PTHR28055:SF1">
    <property type="entry name" value="ALTERED INHERITANCE OF MITOCHONDRIA PROTEIN 41, MITOCHONDRIAL"/>
    <property type="match status" value="1"/>
</dbReference>
<keyword evidence="2" id="KW-1185">Reference proteome</keyword>
<dbReference type="Gene3D" id="1.10.10.410">
    <property type="match status" value="1"/>
</dbReference>
<dbReference type="Gene3D" id="1.10.1510.10">
    <property type="entry name" value="Uncharacterised protein YqeY/AIM41 PF09424, N-terminal domain"/>
    <property type="match status" value="1"/>
</dbReference>
<dbReference type="PANTHER" id="PTHR28055">
    <property type="entry name" value="ALTERED INHERITANCE OF MITOCHONDRIA PROTEIN 41, MITOCHONDRIAL"/>
    <property type="match status" value="1"/>
</dbReference>
<dbReference type="InterPro" id="IPR023168">
    <property type="entry name" value="GatB_Yqey_C_2"/>
</dbReference>
<sequence>MERMSALKDKLKADLTASLKSKDEVRLRTVRMALAAINVEEVAGKEARQLSDDEVIKVLTKEAKKRREAAEAFGNAGRKEQAEAELAEQAVLEEYLPAQLSDEELAELVEAAVAETGAAGPQAMGQVMKAVNPKVAGRAEGGRVAAAVKARLAK</sequence>
<proteinExistence type="predicted"/>
<dbReference type="InterPro" id="IPR003789">
    <property type="entry name" value="Asn/Gln_tRNA_amidoTrase-B-like"/>
</dbReference>
<evidence type="ECO:0000313" key="2">
    <source>
        <dbReference type="Proteomes" id="UP001499843"/>
    </source>
</evidence>
<accession>A0ABN3CI89</accession>
<dbReference type="Proteomes" id="UP001499843">
    <property type="component" value="Unassembled WGS sequence"/>
</dbReference>
<evidence type="ECO:0000313" key="1">
    <source>
        <dbReference type="EMBL" id="GAA2208763.1"/>
    </source>
</evidence>
<dbReference type="EMBL" id="BAAAQX010000009">
    <property type="protein sequence ID" value="GAA2208763.1"/>
    <property type="molecule type" value="Genomic_DNA"/>
</dbReference>
<comment type="caution">
    <text evidence="1">The sequence shown here is derived from an EMBL/GenBank/DDBJ whole genome shotgun (WGS) entry which is preliminary data.</text>
</comment>
<organism evidence="1 2">
    <name type="scientific">Nonomuraea monospora</name>
    <dbReference type="NCBI Taxonomy" id="568818"/>
    <lineage>
        <taxon>Bacteria</taxon>
        <taxon>Bacillati</taxon>
        <taxon>Actinomycetota</taxon>
        <taxon>Actinomycetes</taxon>
        <taxon>Streptosporangiales</taxon>
        <taxon>Streptosporangiaceae</taxon>
        <taxon>Nonomuraea</taxon>
    </lineage>
</organism>
<dbReference type="InterPro" id="IPR042184">
    <property type="entry name" value="YqeY/Aim41_N"/>
</dbReference>
<dbReference type="SUPFAM" id="SSF89095">
    <property type="entry name" value="GatB/YqeY motif"/>
    <property type="match status" value="1"/>
</dbReference>
<gene>
    <name evidence="1" type="ORF">GCM10009850_042210</name>
</gene>